<protein>
    <submittedName>
        <fullName evidence="2">Uncharacterized protein</fullName>
    </submittedName>
</protein>
<evidence type="ECO:0000256" key="1">
    <source>
        <dbReference type="SAM" id="MobiDB-lite"/>
    </source>
</evidence>
<feature type="compositionally biased region" description="Polar residues" evidence="1">
    <location>
        <begin position="29"/>
        <end position="38"/>
    </location>
</feature>
<dbReference type="Proteomes" id="UP001143372">
    <property type="component" value="Unassembled WGS sequence"/>
</dbReference>
<dbReference type="AlphaFoldDB" id="A0A9W6J251"/>
<gene>
    <name evidence="2" type="ORF">GCM10008179_29400</name>
</gene>
<proteinExistence type="predicted"/>
<name>A0A9W6J251_9HYPH</name>
<accession>A0A9W6J251</accession>
<feature type="region of interest" description="Disordered" evidence="1">
    <location>
        <begin position="1"/>
        <end position="69"/>
    </location>
</feature>
<evidence type="ECO:0000313" key="3">
    <source>
        <dbReference type="Proteomes" id="UP001143372"/>
    </source>
</evidence>
<comment type="caution">
    <text evidence="2">The sequence shown here is derived from an EMBL/GenBank/DDBJ whole genome shotgun (WGS) entry which is preliminary data.</text>
</comment>
<keyword evidence="3" id="KW-1185">Reference proteome</keyword>
<organism evidence="2 3">
    <name type="scientific">Hansschlegelia plantiphila</name>
    <dbReference type="NCBI Taxonomy" id="374655"/>
    <lineage>
        <taxon>Bacteria</taxon>
        <taxon>Pseudomonadati</taxon>
        <taxon>Pseudomonadota</taxon>
        <taxon>Alphaproteobacteria</taxon>
        <taxon>Hyphomicrobiales</taxon>
        <taxon>Methylopilaceae</taxon>
        <taxon>Hansschlegelia</taxon>
    </lineage>
</organism>
<reference evidence="2" key="2">
    <citation type="submission" date="2023-01" db="EMBL/GenBank/DDBJ databases">
        <authorList>
            <person name="Sun Q."/>
            <person name="Evtushenko L."/>
        </authorList>
    </citation>
    <scope>NUCLEOTIDE SEQUENCE</scope>
    <source>
        <strain evidence="2">VKM B-2347</strain>
    </source>
</reference>
<evidence type="ECO:0000313" key="2">
    <source>
        <dbReference type="EMBL" id="GLK69302.1"/>
    </source>
</evidence>
<reference evidence="2" key="1">
    <citation type="journal article" date="2014" name="Int. J. Syst. Evol. Microbiol.">
        <title>Complete genome sequence of Corynebacterium casei LMG S-19264T (=DSM 44701T), isolated from a smear-ripened cheese.</title>
        <authorList>
            <consortium name="US DOE Joint Genome Institute (JGI-PGF)"/>
            <person name="Walter F."/>
            <person name="Albersmeier A."/>
            <person name="Kalinowski J."/>
            <person name="Ruckert C."/>
        </authorList>
    </citation>
    <scope>NUCLEOTIDE SEQUENCE</scope>
    <source>
        <strain evidence="2">VKM B-2347</strain>
    </source>
</reference>
<sequence>MEEKTVSKKPETAKAAVKNDAKGAMAPSQGDSHNSGVHSASPGGDRDATRQPDDHSAPKRPVTGKRPAT</sequence>
<dbReference type="EMBL" id="BSFI01000021">
    <property type="protein sequence ID" value="GLK69302.1"/>
    <property type="molecule type" value="Genomic_DNA"/>
</dbReference>
<feature type="compositionally biased region" description="Basic and acidic residues" evidence="1">
    <location>
        <begin position="1"/>
        <end position="21"/>
    </location>
</feature>
<feature type="compositionally biased region" description="Basic and acidic residues" evidence="1">
    <location>
        <begin position="44"/>
        <end position="57"/>
    </location>
</feature>